<evidence type="ECO:0000256" key="10">
    <source>
        <dbReference type="ARBA" id="ARBA00023012"/>
    </source>
</evidence>
<dbReference type="PANTHER" id="PTHR34220">
    <property type="entry name" value="SENSOR HISTIDINE KINASE YPDA"/>
    <property type="match status" value="1"/>
</dbReference>
<dbReference type="InterPro" id="IPR036890">
    <property type="entry name" value="HATPase_C_sf"/>
</dbReference>
<dbReference type="GO" id="GO:0005886">
    <property type="term" value="C:plasma membrane"/>
    <property type="evidence" value="ECO:0007669"/>
    <property type="project" value="UniProtKB-SubCell"/>
</dbReference>
<evidence type="ECO:0000256" key="1">
    <source>
        <dbReference type="ARBA" id="ARBA00004651"/>
    </source>
</evidence>
<keyword evidence="3" id="KW-0597">Phosphoprotein</keyword>
<keyword evidence="6" id="KW-0547">Nucleotide-binding</keyword>
<organism evidence="14">
    <name type="scientific">Enterocloster bolteae</name>
    <dbReference type="NCBI Taxonomy" id="208479"/>
    <lineage>
        <taxon>Bacteria</taxon>
        <taxon>Bacillati</taxon>
        <taxon>Bacillota</taxon>
        <taxon>Clostridia</taxon>
        <taxon>Lachnospirales</taxon>
        <taxon>Lachnospiraceae</taxon>
        <taxon>Enterocloster</taxon>
    </lineage>
</organism>
<keyword evidence="2" id="KW-1003">Cell membrane</keyword>
<evidence type="ECO:0000256" key="9">
    <source>
        <dbReference type="ARBA" id="ARBA00022989"/>
    </source>
</evidence>
<dbReference type="PANTHER" id="PTHR34220:SF11">
    <property type="entry name" value="SENSOR PROTEIN KINASE HPTS"/>
    <property type="match status" value="1"/>
</dbReference>
<name>A0A6N2VQI6_9FIRM</name>
<dbReference type="SUPFAM" id="SSF55874">
    <property type="entry name" value="ATPase domain of HSP90 chaperone/DNA topoisomerase II/histidine kinase"/>
    <property type="match status" value="1"/>
</dbReference>
<keyword evidence="10" id="KW-0902">Two-component regulatory system</keyword>
<keyword evidence="9 12" id="KW-1133">Transmembrane helix</keyword>
<dbReference type="InterPro" id="IPR010559">
    <property type="entry name" value="Sig_transdc_His_kin_internal"/>
</dbReference>
<evidence type="ECO:0000313" key="14">
    <source>
        <dbReference type="EMBL" id="VYT32418.1"/>
    </source>
</evidence>
<dbReference type="Gene3D" id="3.30.565.10">
    <property type="entry name" value="Histidine kinase-like ATPase, C-terminal domain"/>
    <property type="match status" value="1"/>
</dbReference>
<sequence length="673" mass="77134">MKKTFQSIGYKLLSTLVIATTFPMLIYCFFFSYDMRKSAENSYIEQTQHTWQIVSSNIEHSLSTSIDVANKGIYLNGTLQDLLFSRDSNAFSYAESANSSLLFSYMTNIYSMTPEATQIQFSTYKAGKSFLLTTKNLQKYLRNNSLEKNGPPPVPAFQAYILPPHRQTSYGHQLNHISLSQEEEYADSAGTGELVFTVCLPIYHLPSPMTPIGQLRIDISMEFFQKVCNFLYDQSEQFYIVDSDYHVIFASDPSAIGTMTSEPWIQSLIGQAAEDDDLFVSKTSSDALRICQKLPGDSYQWYMLKSIPKHTIYQSSNNQLATLLLTFSICLLITILINGYSILHYTNPLKKATTFLNHINTHTQNLNSRLSEYVTYRSEDEIGILFRSLEEMMDTINNFVIRQYELEIINRTTELKMLEAQVNPHFIYNTLQCLATKSLEHNDQEQYDYISSFGQLMQYSMDTKHTLVTINEELSHIDRYIKLQKMRFTNHLSVFFEVEETVRKIIVPKMILQPLIENSFKHGNLLKREKGTILVQAHLKEDRLLHVYIVDNGCTPPPEKLAKINKLLMKLRQEYTHKLLTPNRLSSIDGSSEKPTRQDADLSIKNAAENLYATNNIGLTNVLLRLLLNFGQECSMELYANELGGTTVHLIISHKTLWNKTINGTEHTNEGIT</sequence>
<dbReference type="EC" id="2.7.13.3" evidence="14"/>
<evidence type="ECO:0000256" key="12">
    <source>
        <dbReference type="SAM" id="Phobius"/>
    </source>
</evidence>
<dbReference type="Gene3D" id="6.10.340.10">
    <property type="match status" value="1"/>
</dbReference>
<dbReference type="EMBL" id="CACRTF010000014">
    <property type="protein sequence ID" value="VYT32418.1"/>
    <property type="molecule type" value="Genomic_DNA"/>
</dbReference>
<evidence type="ECO:0000256" key="5">
    <source>
        <dbReference type="ARBA" id="ARBA00022692"/>
    </source>
</evidence>
<comment type="subcellular location">
    <subcellularLocation>
        <location evidence="1">Cell membrane</location>
        <topology evidence="1">Multi-pass membrane protein</topology>
    </subcellularLocation>
</comment>
<feature type="transmembrane region" description="Helical" evidence="12">
    <location>
        <begin position="320"/>
        <end position="343"/>
    </location>
</feature>
<feature type="domain" description="Signal transduction histidine kinase internal region" evidence="13">
    <location>
        <begin position="413"/>
        <end position="491"/>
    </location>
</feature>
<dbReference type="Pfam" id="PF06580">
    <property type="entry name" value="His_kinase"/>
    <property type="match status" value="1"/>
</dbReference>
<dbReference type="AlphaFoldDB" id="A0A6N2VQI6"/>
<evidence type="ECO:0000259" key="13">
    <source>
        <dbReference type="Pfam" id="PF06580"/>
    </source>
</evidence>
<keyword evidence="8" id="KW-0067">ATP-binding</keyword>
<dbReference type="RefSeq" id="WP_002577593.1">
    <property type="nucleotide sequence ID" value="NZ_BAABZS010000001.1"/>
</dbReference>
<dbReference type="GeneID" id="23116021"/>
<evidence type="ECO:0000256" key="2">
    <source>
        <dbReference type="ARBA" id="ARBA00022475"/>
    </source>
</evidence>
<accession>A0A6N2VQI6</accession>
<gene>
    <name evidence="14" type="ORF">CBLFYP116_02924</name>
</gene>
<proteinExistence type="predicted"/>
<dbReference type="InterPro" id="IPR050640">
    <property type="entry name" value="Bact_2-comp_sensor_kinase"/>
</dbReference>
<keyword evidence="4 14" id="KW-0808">Transferase</keyword>
<evidence type="ECO:0000256" key="4">
    <source>
        <dbReference type="ARBA" id="ARBA00022679"/>
    </source>
</evidence>
<evidence type="ECO:0000256" key="11">
    <source>
        <dbReference type="ARBA" id="ARBA00023136"/>
    </source>
</evidence>
<feature type="transmembrane region" description="Helical" evidence="12">
    <location>
        <begin position="12"/>
        <end position="33"/>
    </location>
</feature>
<keyword evidence="5 12" id="KW-0812">Transmembrane</keyword>
<dbReference type="GO" id="GO:0000155">
    <property type="term" value="F:phosphorelay sensor kinase activity"/>
    <property type="evidence" value="ECO:0007669"/>
    <property type="project" value="InterPro"/>
</dbReference>
<evidence type="ECO:0000256" key="3">
    <source>
        <dbReference type="ARBA" id="ARBA00022553"/>
    </source>
</evidence>
<dbReference type="GO" id="GO:0005524">
    <property type="term" value="F:ATP binding"/>
    <property type="evidence" value="ECO:0007669"/>
    <property type="project" value="UniProtKB-KW"/>
</dbReference>
<protein>
    <submittedName>
        <fullName evidence="14">Putative sensor-like histidine kinase</fullName>
        <ecNumber evidence="14">2.7.13.3</ecNumber>
    </submittedName>
</protein>
<evidence type="ECO:0000256" key="6">
    <source>
        <dbReference type="ARBA" id="ARBA00022741"/>
    </source>
</evidence>
<evidence type="ECO:0000256" key="8">
    <source>
        <dbReference type="ARBA" id="ARBA00022840"/>
    </source>
</evidence>
<reference evidence="14" key="1">
    <citation type="submission" date="2019-11" db="EMBL/GenBank/DDBJ databases">
        <authorList>
            <person name="Feng L."/>
        </authorList>
    </citation>
    <scope>NUCLEOTIDE SEQUENCE</scope>
    <source>
        <strain evidence="14">CbolteaeLFYP116</strain>
    </source>
</reference>
<evidence type="ECO:0000256" key="7">
    <source>
        <dbReference type="ARBA" id="ARBA00022777"/>
    </source>
</evidence>
<keyword evidence="7 14" id="KW-0418">Kinase</keyword>
<keyword evidence="11 12" id="KW-0472">Membrane</keyword>